<comment type="caution">
    <text evidence="3">The sequence shown here is derived from an EMBL/GenBank/DDBJ whole genome shotgun (WGS) entry which is preliminary data.</text>
</comment>
<feature type="compositionally biased region" description="Acidic residues" evidence="1">
    <location>
        <begin position="302"/>
        <end position="315"/>
    </location>
</feature>
<keyword evidence="4" id="KW-1185">Reference proteome</keyword>
<feature type="region of interest" description="Disordered" evidence="1">
    <location>
        <begin position="298"/>
        <end position="328"/>
    </location>
</feature>
<gene>
    <name evidence="3" type="ORF">EJ04DRAFT_551299</name>
</gene>
<dbReference type="OrthoDB" id="4395072at2759"/>
<evidence type="ECO:0000259" key="2">
    <source>
        <dbReference type="PROSITE" id="PS00028"/>
    </source>
</evidence>
<organism evidence="3 4">
    <name type="scientific">Polyplosphaeria fusca</name>
    <dbReference type="NCBI Taxonomy" id="682080"/>
    <lineage>
        <taxon>Eukaryota</taxon>
        <taxon>Fungi</taxon>
        <taxon>Dikarya</taxon>
        <taxon>Ascomycota</taxon>
        <taxon>Pezizomycotina</taxon>
        <taxon>Dothideomycetes</taxon>
        <taxon>Pleosporomycetidae</taxon>
        <taxon>Pleosporales</taxon>
        <taxon>Tetraplosphaeriaceae</taxon>
        <taxon>Polyplosphaeria</taxon>
    </lineage>
</organism>
<dbReference type="InterPro" id="IPR012677">
    <property type="entry name" value="Nucleotide-bd_a/b_plait_sf"/>
</dbReference>
<dbReference type="EMBL" id="ML996125">
    <property type="protein sequence ID" value="KAF2736403.1"/>
    <property type="molecule type" value="Genomic_DNA"/>
</dbReference>
<dbReference type="Proteomes" id="UP000799444">
    <property type="component" value="Unassembled WGS sequence"/>
</dbReference>
<name>A0A9P4R3Z4_9PLEO</name>
<dbReference type="InterPro" id="IPR035979">
    <property type="entry name" value="RBD_domain_sf"/>
</dbReference>
<evidence type="ECO:0000313" key="3">
    <source>
        <dbReference type="EMBL" id="KAF2736403.1"/>
    </source>
</evidence>
<protein>
    <recommendedName>
        <fullName evidence="2">C2H2-type domain-containing protein</fullName>
    </recommendedName>
</protein>
<dbReference type="InterPro" id="IPR013087">
    <property type="entry name" value="Znf_C2H2_type"/>
</dbReference>
<reference evidence="3" key="1">
    <citation type="journal article" date="2020" name="Stud. Mycol.">
        <title>101 Dothideomycetes genomes: a test case for predicting lifestyles and emergence of pathogens.</title>
        <authorList>
            <person name="Haridas S."/>
            <person name="Albert R."/>
            <person name="Binder M."/>
            <person name="Bloem J."/>
            <person name="Labutti K."/>
            <person name="Salamov A."/>
            <person name="Andreopoulos B."/>
            <person name="Baker S."/>
            <person name="Barry K."/>
            <person name="Bills G."/>
            <person name="Bluhm B."/>
            <person name="Cannon C."/>
            <person name="Castanera R."/>
            <person name="Culley D."/>
            <person name="Daum C."/>
            <person name="Ezra D."/>
            <person name="Gonzalez J."/>
            <person name="Henrissat B."/>
            <person name="Kuo A."/>
            <person name="Liang C."/>
            <person name="Lipzen A."/>
            <person name="Lutzoni F."/>
            <person name="Magnuson J."/>
            <person name="Mondo S."/>
            <person name="Nolan M."/>
            <person name="Ohm R."/>
            <person name="Pangilinan J."/>
            <person name="Park H.-J."/>
            <person name="Ramirez L."/>
            <person name="Alfaro M."/>
            <person name="Sun H."/>
            <person name="Tritt A."/>
            <person name="Yoshinaga Y."/>
            <person name="Zwiers L.-H."/>
            <person name="Turgeon B."/>
            <person name="Goodwin S."/>
            <person name="Spatafora J."/>
            <person name="Crous P."/>
            <person name="Grigoriev I."/>
        </authorList>
    </citation>
    <scope>NUCLEOTIDE SEQUENCE</scope>
    <source>
        <strain evidence="3">CBS 125425</strain>
    </source>
</reference>
<accession>A0A9P4R3Z4</accession>
<feature type="region of interest" description="Disordered" evidence="1">
    <location>
        <begin position="610"/>
        <end position="630"/>
    </location>
</feature>
<sequence>MAYTQMVGIQHARDLLDDVKTPVGVRGQRTDQPPPSITEPPPQIPLRTVVLKSETALHGQDAVRAVQTHTKILSKRSSEIYKVDKHYIGLLQELPPPIEIHDKWDRHVRPNLELYLCQATRTLSKSLRDEDVIIEPVLCMAGKRCSPSSLSSGLAAQPPKDPVALDPMIWIYCGSKKCRKKVTEVTPSLAYVKHFERVNSMKPLHASLHAPWPAAGESTSHSTNQSSSVSLHTKVSCDIWFPVSEKLEVSGATARFTIRDDSTVTEHISTIGGLIKVDDKLYALTTAHPILNGIQELAASDSDSEQDTSTDDEETSSGSGSDYSGQHHTLGSCEPKVRLDGEWTGLPPPSILAYLGKATTDGNYGLPRPTLTTSDFALLDIENICPETAIDTKVVSDSIGNDDLFSGDVVVIASNTFAPIKGYLLKDNASIILRGEIVRTRKIQIKQPGERGWSGSWVVRDDKLCGMIYAAYDHTPYLHMLPIEDVFNAIREVLSATVVKVADGDEIDSFVLETCKKIRDAERTDESPVDRSWIGFAKSIDPLQKHSNPLQRTQVLRPSEEVEHGYKCGWNSCEETYDTLDKLNVHIIINSHGALRNSKESDDILRNRREANQPQRDAETETKHSTPYPLGPLDLATMNPPVGVTYVGSSFLDGDDAQLMTMFARIKGYQRILFPSPENRSICFVEFEDEASARDALNIVSNSTNYDRKKNLPLPSHAKAAKAALARDEMAKVVDASIRKDDFTSPRSSKAFHTKLQGFFGAEVGEGEQVPSSYEPVD</sequence>
<proteinExistence type="predicted"/>
<evidence type="ECO:0000256" key="1">
    <source>
        <dbReference type="SAM" id="MobiDB-lite"/>
    </source>
</evidence>
<dbReference type="SUPFAM" id="SSF54928">
    <property type="entry name" value="RNA-binding domain, RBD"/>
    <property type="match status" value="1"/>
</dbReference>
<feature type="compositionally biased region" description="Basic and acidic residues" evidence="1">
    <location>
        <begin position="610"/>
        <end position="624"/>
    </location>
</feature>
<dbReference type="GO" id="GO:0003676">
    <property type="term" value="F:nucleic acid binding"/>
    <property type="evidence" value="ECO:0007669"/>
    <property type="project" value="InterPro"/>
</dbReference>
<evidence type="ECO:0000313" key="4">
    <source>
        <dbReference type="Proteomes" id="UP000799444"/>
    </source>
</evidence>
<dbReference type="Gene3D" id="3.30.70.330">
    <property type="match status" value="1"/>
</dbReference>
<dbReference type="AlphaFoldDB" id="A0A9P4R3Z4"/>
<dbReference type="PROSITE" id="PS00028">
    <property type="entry name" value="ZINC_FINGER_C2H2_1"/>
    <property type="match status" value="1"/>
</dbReference>
<feature type="domain" description="C2H2-type" evidence="2">
    <location>
        <begin position="568"/>
        <end position="592"/>
    </location>
</feature>